<name>A0ACD0P0U3_9BASI</name>
<gene>
    <name evidence="1" type="ORF">IE53DRAFT_385991</name>
</gene>
<keyword evidence="2" id="KW-1185">Reference proteome</keyword>
<organism evidence="1 2">
    <name type="scientific">Violaceomyces palustris</name>
    <dbReference type="NCBI Taxonomy" id="1673888"/>
    <lineage>
        <taxon>Eukaryota</taxon>
        <taxon>Fungi</taxon>
        <taxon>Dikarya</taxon>
        <taxon>Basidiomycota</taxon>
        <taxon>Ustilaginomycotina</taxon>
        <taxon>Ustilaginomycetes</taxon>
        <taxon>Violaceomycetales</taxon>
        <taxon>Violaceomycetaceae</taxon>
        <taxon>Violaceomyces</taxon>
    </lineage>
</organism>
<reference evidence="1 2" key="1">
    <citation type="journal article" date="2018" name="Mol. Biol. Evol.">
        <title>Broad Genomic Sampling Reveals a Smut Pathogenic Ancestry of the Fungal Clade Ustilaginomycotina.</title>
        <authorList>
            <person name="Kijpornyongpan T."/>
            <person name="Mondo S.J."/>
            <person name="Barry K."/>
            <person name="Sandor L."/>
            <person name="Lee J."/>
            <person name="Lipzen A."/>
            <person name="Pangilinan J."/>
            <person name="LaButti K."/>
            <person name="Hainaut M."/>
            <person name="Henrissat B."/>
            <person name="Grigoriev I.V."/>
            <person name="Spatafora J.W."/>
            <person name="Aime M.C."/>
        </authorList>
    </citation>
    <scope>NUCLEOTIDE SEQUENCE [LARGE SCALE GENOMIC DNA]</scope>
    <source>
        <strain evidence="1 2">SA 807</strain>
    </source>
</reference>
<dbReference type="EMBL" id="KZ819828">
    <property type="protein sequence ID" value="PWN51637.1"/>
    <property type="molecule type" value="Genomic_DNA"/>
</dbReference>
<accession>A0ACD0P0U3</accession>
<protein>
    <submittedName>
        <fullName evidence="1">Uncharacterized protein</fullName>
    </submittedName>
</protein>
<evidence type="ECO:0000313" key="2">
    <source>
        <dbReference type="Proteomes" id="UP000245626"/>
    </source>
</evidence>
<sequence>MASPPFRGSLRYKRKTELVEIATALHLPTDPSSLKKEEIEELLRDHLVANRPNLYDDENFTGLYESLDLESKRRRSARSSSVNGAAADSDASDGSPEVNIRSPRKHSQKAAPSSLGESILATPIAQSSTQAAAAANQLTSSIKQKSLKAKQSLDKLVEHFTDTAREAAEEIQSDVHEVQGGARSALNQAQVKVSKVYKRSKKQGHNLFLRSRAWLSDTKNLTLTLLALEAASLVLLVTPTTFFEIGSRQSSLPFVKGNKGFTADLLPHYVFTVPNLWALLTLQFWKPLVVWTLWSVLIPGAIAHLVTFDRKSNPSTLSFLLSRLSTLIFFIRLVPTTSLTSAIRSSPQVLGVAAGEVPISGVVEGSYGLVNEARNLLSYNPVSAYLHGELQIWATTTVLGFAVYEALATRPRAV</sequence>
<dbReference type="Proteomes" id="UP000245626">
    <property type="component" value="Unassembled WGS sequence"/>
</dbReference>
<evidence type="ECO:0000313" key="1">
    <source>
        <dbReference type="EMBL" id="PWN51637.1"/>
    </source>
</evidence>
<proteinExistence type="predicted"/>